<feature type="transmembrane region" description="Helical" evidence="1">
    <location>
        <begin position="285"/>
        <end position="302"/>
    </location>
</feature>
<feature type="transmembrane region" description="Helical" evidence="1">
    <location>
        <begin position="241"/>
        <end position="265"/>
    </location>
</feature>
<reference evidence="2" key="1">
    <citation type="submission" date="2018-05" db="EMBL/GenBank/DDBJ databases">
        <authorList>
            <person name="Lanie J.A."/>
            <person name="Ng W.-L."/>
            <person name="Kazmierczak K.M."/>
            <person name="Andrzejewski T.M."/>
            <person name="Davidsen T.M."/>
            <person name="Wayne K.J."/>
            <person name="Tettelin H."/>
            <person name="Glass J.I."/>
            <person name="Rusch D."/>
            <person name="Podicherti R."/>
            <person name="Tsui H.-C.T."/>
            <person name="Winkler M.E."/>
        </authorList>
    </citation>
    <scope>NUCLEOTIDE SEQUENCE</scope>
</reference>
<feature type="transmembrane region" description="Helical" evidence="1">
    <location>
        <begin position="314"/>
        <end position="333"/>
    </location>
</feature>
<feature type="non-terminal residue" evidence="2">
    <location>
        <position position="334"/>
    </location>
</feature>
<feature type="transmembrane region" description="Helical" evidence="1">
    <location>
        <begin position="113"/>
        <end position="140"/>
    </location>
</feature>
<accession>A0A382DYP2</accession>
<name>A0A382DYP2_9ZZZZ</name>
<keyword evidence="1" id="KW-0472">Membrane</keyword>
<keyword evidence="1" id="KW-1133">Transmembrane helix</keyword>
<keyword evidence="1" id="KW-0812">Transmembrane</keyword>
<proteinExistence type="predicted"/>
<protein>
    <submittedName>
        <fullName evidence="2">Uncharacterized protein</fullName>
    </submittedName>
</protein>
<dbReference type="AlphaFoldDB" id="A0A382DYP2"/>
<dbReference type="EMBL" id="UINC01041479">
    <property type="protein sequence ID" value="SVB42803.1"/>
    <property type="molecule type" value="Genomic_DNA"/>
</dbReference>
<organism evidence="2">
    <name type="scientific">marine metagenome</name>
    <dbReference type="NCBI Taxonomy" id="408172"/>
    <lineage>
        <taxon>unclassified sequences</taxon>
        <taxon>metagenomes</taxon>
        <taxon>ecological metagenomes</taxon>
    </lineage>
</organism>
<evidence type="ECO:0000313" key="2">
    <source>
        <dbReference type="EMBL" id="SVB42803.1"/>
    </source>
</evidence>
<evidence type="ECO:0000256" key="1">
    <source>
        <dbReference type="SAM" id="Phobius"/>
    </source>
</evidence>
<feature type="transmembrane region" description="Helical" evidence="1">
    <location>
        <begin position="12"/>
        <end position="31"/>
    </location>
</feature>
<gene>
    <name evidence="2" type="ORF">METZ01_LOCUS195657</name>
</gene>
<feature type="transmembrane region" description="Helical" evidence="1">
    <location>
        <begin position="161"/>
        <end position="183"/>
    </location>
</feature>
<sequence length="334" mass="37304">MRPLQLHRPLVVLLVIAIGYLSVWFVVYLITPRGPRIDIRWAPSLESNEQLRWEEEFGLVRGRQSDDRTWSYELLDSSQEQIRSLITNPAVEDTHGIDRGSLTPPPRPPNATLVAFIATTLLAVLVTIIVTLRSWLIAVVRRALPLQQKQIPTTQPRGTSSVRAISLIFAACLILTLALYSFVISTPFSTGAEGPKLVGGVDVSSQFSRDDLDIVAEVADGYQWKDFISDHNGHLISAHRFLYWVLLTVSGGLIWYPWFGVTILLAHAVTCSTLGVTIWRHTGRLTFATLLALLLACSLPLSTGLLRQFANTNVYLNIISVLLVAYLLERFMFN</sequence>